<feature type="transmembrane region" description="Helical" evidence="2">
    <location>
        <begin position="211"/>
        <end position="232"/>
    </location>
</feature>
<evidence type="ECO:0000313" key="4">
    <source>
        <dbReference type="Proteomes" id="UP001434337"/>
    </source>
</evidence>
<sequence>MSIFTKGLRQQHAPSSLSTDRCPWSGRHELIDSVEKLAETRSRPTASPPKTSGPFGSNRGVSTPAPHRPWQATALARARLLQFQVEHRSGGGASAVYNGLLADVVRICTTRETLPQRISGVRVEWAWTNLHAAEVISIRTMRPDELSAVIPRAVDLAAKRMPEDRSQGAALARLTDPNAGAPSPLLVAQVVQKAHQLSDAAHARARHFRNLVLATSAGLLLAALLLMLVGWLQPAALPMCSGDRAVCLLGNSPSSWDVTLIALVGAASGAVAGVVALRRMHEEATPYRVPVALALLKVPSGALMAVLGLLVLRSGMIVALEDVSTAAGLLGGAIVFGLAQELLTGLVDRRGQEVLKAA</sequence>
<dbReference type="EMBL" id="CP115965">
    <property type="protein sequence ID" value="WZW98622.1"/>
    <property type="molecule type" value="Genomic_DNA"/>
</dbReference>
<name>A0ABZ3C8U5_9ACTN</name>
<dbReference type="RefSeq" id="WP_342372622.1">
    <property type="nucleotide sequence ID" value="NZ_CP115965.1"/>
</dbReference>
<dbReference type="Proteomes" id="UP001434337">
    <property type="component" value="Chromosome"/>
</dbReference>
<keyword evidence="2" id="KW-0812">Transmembrane</keyword>
<feature type="transmembrane region" description="Helical" evidence="2">
    <location>
        <begin position="258"/>
        <end position="277"/>
    </location>
</feature>
<feature type="region of interest" description="Disordered" evidence="1">
    <location>
        <begin position="1"/>
        <end position="24"/>
    </location>
</feature>
<reference evidence="3 4" key="1">
    <citation type="journal article" date="2023" name="Environ Microbiome">
        <title>A coral-associated actinobacterium mitigates coral bleaching under heat stress.</title>
        <authorList>
            <person name="Li J."/>
            <person name="Zou Y."/>
            <person name="Li Q."/>
            <person name="Zhang J."/>
            <person name="Bourne D.G."/>
            <person name="Lyu Y."/>
            <person name="Liu C."/>
            <person name="Zhang S."/>
        </authorList>
    </citation>
    <scope>NUCLEOTIDE SEQUENCE [LARGE SCALE GENOMIC DNA]</scope>
    <source>
        <strain evidence="3 4">SCSIO 13291</strain>
    </source>
</reference>
<proteinExistence type="predicted"/>
<keyword evidence="2" id="KW-1133">Transmembrane helix</keyword>
<gene>
    <name evidence="3" type="ORF">PCC79_17355</name>
</gene>
<keyword evidence="2" id="KW-0472">Membrane</keyword>
<keyword evidence="4" id="KW-1185">Reference proteome</keyword>
<accession>A0ABZ3C8U5</accession>
<protein>
    <submittedName>
        <fullName evidence="3">Uncharacterized protein</fullName>
    </submittedName>
</protein>
<feature type="region of interest" description="Disordered" evidence="1">
    <location>
        <begin position="38"/>
        <end position="67"/>
    </location>
</feature>
<evidence type="ECO:0000313" key="3">
    <source>
        <dbReference type="EMBL" id="WZW98622.1"/>
    </source>
</evidence>
<feature type="transmembrane region" description="Helical" evidence="2">
    <location>
        <begin position="323"/>
        <end position="343"/>
    </location>
</feature>
<organism evidence="3 4">
    <name type="scientific">Propioniciclava soli</name>
    <dbReference type="NCBI Taxonomy" id="2775081"/>
    <lineage>
        <taxon>Bacteria</taxon>
        <taxon>Bacillati</taxon>
        <taxon>Actinomycetota</taxon>
        <taxon>Actinomycetes</taxon>
        <taxon>Propionibacteriales</taxon>
        <taxon>Propionibacteriaceae</taxon>
        <taxon>Propioniciclava</taxon>
    </lineage>
</organism>
<evidence type="ECO:0000256" key="1">
    <source>
        <dbReference type="SAM" id="MobiDB-lite"/>
    </source>
</evidence>
<feature type="transmembrane region" description="Helical" evidence="2">
    <location>
        <begin position="289"/>
        <end position="311"/>
    </location>
</feature>
<evidence type="ECO:0000256" key="2">
    <source>
        <dbReference type="SAM" id="Phobius"/>
    </source>
</evidence>